<evidence type="ECO:0008006" key="5">
    <source>
        <dbReference type="Google" id="ProtNLM"/>
    </source>
</evidence>
<dbReference type="InterPro" id="IPR017853">
    <property type="entry name" value="GH"/>
</dbReference>
<dbReference type="RefSeq" id="WP_013874196.1">
    <property type="nucleotide sequence ID" value="NC_015656.1"/>
</dbReference>
<dbReference type="Gene3D" id="3.20.20.80">
    <property type="entry name" value="Glycosidases"/>
    <property type="match status" value="1"/>
</dbReference>
<keyword evidence="4" id="KW-1185">Reference proteome</keyword>
<name>F8AWS1_9ACTN</name>
<feature type="chain" id="PRO_5039064822" description="GTA TIM-barrel-like domain-containing protein" evidence="2">
    <location>
        <begin position="26"/>
        <end position="385"/>
    </location>
</feature>
<protein>
    <recommendedName>
        <fullName evidence="5">GTA TIM-barrel-like domain-containing protein</fullName>
    </recommendedName>
</protein>
<dbReference type="STRING" id="656024.FsymDg_2979"/>
<dbReference type="eggNOG" id="COG2730">
    <property type="taxonomic scope" value="Bacteria"/>
</dbReference>
<accession>F8AWS1</accession>
<evidence type="ECO:0000256" key="2">
    <source>
        <dbReference type="SAM" id="SignalP"/>
    </source>
</evidence>
<dbReference type="KEGG" id="fsy:FsymDg_2979"/>
<dbReference type="Proteomes" id="UP000001549">
    <property type="component" value="Chromosome"/>
</dbReference>
<feature type="region of interest" description="Disordered" evidence="1">
    <location>
        <begin position="31"/>
        <end position="58"/>
    </location>
</feature>
<sequence precursor="true">MIRLGTAGATLAAVFVMTIAGTGCAAAPQDRTPAFHPAAPPPATATAGPQTGAGAGPTVAYPWQPGRPELGVQVYWDDNPDEPVELVRAKARQVVDYVVGLEANALCVSFPFFTDTARSNAVRGGRTTPTPERLGILLDEARRSGLRVTLRPTLDERTLTAANPLDWRGTIRPGDRDAWFASYRRFLTPYLALAARTGVATVVIGTELSSLEGDPRWAELAAYTRTLFGGETGYAFNWDVFVHTAVRMPVDRVGVDAYPELPLSDDASVAELAAGWHSWLDRRARGQMPNLLLYEVGAPAQDGIYRHPANPNNGGPVNEVVQQRWFAAACQMARERSLAGLYWWRVDFHADPATVDPLRDRHESFAGRAAEQTIRGCFSGWRAVR</sequence>
<evidence type="ECO:0000313" key="4">
    <source>
        <dbReference type="Proteomes" id="UP000001549"/>
    </source>
</evidence>
<reference evidence="3 4" key="1">
    <citation type="submission" date="2011-05" db="EMBL/GenBank/DDBJ databases">
        <title>Complete sequence of chromosome of Frankia symbiont of Datisca glomerata.</title>
        <authorList>
            <consortium name="US DOE Joint Genome Institute"/>
            <person name="Lucas S."/>
            <person name="Han J."/>
            <person name="Lapidus A."/>
            <person name="Cheng J.-F."/>
            <person name="Goodwin L."/>
            <person name="Pitluck S."/>
            <person name="Peters L."/>
            <person name="Mikhailova N."/>
            <person name="Chertkov O."/>
            <person name="Teshima H."/>
            <person name="Han C."/>
            <person name="Tapia R."/>
            <person name="Land M."/>
            <person name="Hauser L."/>
            <person name="Kyrpides N."/>
            <person name="Ivanova N."/>
            <person name="Pagani I."/>
            <person name="Berry A."/>
            <person name="Pawlowski K."/>
            <person name="Persson T."/>
            <person name="Vanden Heuvel B."/>
            <person name="Benson D."/>
            <person name="Woyke T."/>
        </authorList>
    </citation>
    <scope>NUCLEOTIDE SEQUENCE [LARGE SCALE GENOMIC DNA]</scope>
    <source>
        <strain evidence="4">4085684</strain>
    </source>
</reference>
<dbReference type="Pfam" id="PF22612">
    <property type="entry name" value="GH113"/>
    <property type="match status" value="1"/>
</dbReference>
<dbReference type="HOGENOM" id="CLU_717198_0_0_11"/>
<proteinExistence type="predicted"/>
<dbReference type="PROSITE" id="PS51257">
    <property type="entry name" value="PROKAR_LIPOPROTEIN"/>
    <property type="match status" value="1"/>
</dbReference>
<dbReference type="InterPro" id="IPR055151">
    <property type="entry name" value="GH113"/>
</dbReference>
<feature type="signal peptide" evidence="2">
    <location>
        <begin position="1"/>
        <end position="25"/>
    </location>
</feature>
<gene>
    <name evidence="3" type="ordered locus">FsymDg_2979</name>
</gene>
<keyword evidence="2" id="KW-0732">Signal</keyword>
<dbReference type="CDD" id="cd19608">
    <property type="entry name" value="GH113_mannanase-like"/>
    <property type="match status" value="1"/>
</dbReference>
<organism evidence="3 4">
    <name type="scientific">Candidatus Protofrankia datiscae</name>
    <dbReference type="NCBI Taxonomy" id="2716812"/>
    <lineage>
        <taxon>Bacteria</taxon>
        <taxon>Bacillati</taxon>
        <taxon>Actinomycetota</taxon>
        <taxon>Actinomycetes</taxon>
        <taxon>Frankiales</taxon>
        <taxon>Frankiaceae</taxon>
        <taxon>Protofrankia</taxon>
    </lineage>
</organism>
<evidence type="ECO:0000313" key="3">
    <source>
        <dbReference type="EMBL" id="AEH10296.1"/>
    </source>
</evidence>
<dbReference type="EMBL" id="CP002801">
    <property type="protein sequence ID" value="AEH10296.1"/>
    <property type="molecule type" value="Genomic_DNA"/>
</dbReference>
<feature type="compositionally biased region" description="Low complexity" evidence="1">
    <location>
        <begin position="44"/>
        <end position="58"/>
    </location>
</feature>
<evidence type="ECO:0000256" key="1">
    <source>
        <dbReference type="SAM" id="MobiDB-lite"/>
    </source>
</evidence>
<dbReference type="AlphaFoldDB" id="F8AWS1"/>
<dbReference type="SUPFAM" id="SSF51445">
    <property type="entry name" value="(Trans)glycosidases"/>
    <property type="match status" value="1"/>
</dbReference>